<dbReference type="SFLD" id="SFLDG01129">
    <property type="entry name" value="C1.5:_HAD__Beta-PGM__Phosphata"/>
    <property type="match status" value="1"/>
</dbReference>
<organism evidence="1 2">
    <name type="scientific">Flammeovirga kamogawensis</name>
    <dbReference type="NCBI Taxonomy" id="373891"/>
    <lineage>
        <taxon>Bacteria</taxon>
        <taxon>Pseudomonadati</taxon>
        <taxon>Bacteroidota</taxon>
        <taxon>Cytophagia</taxon>
        <taxon>Cytophagales</taxon>
        <taxon>Flammeovirgaceae</taxon>
        <taxon>Flammeovirga</taxon>
    </lineage>
</organism>
<dbReference type="SUPFAM" id="SSF56784">
    <property type="entry name" value="HAD-like"/>
    <property type="match status" value="1"/>
</dbReference>
<dbReference type="InterPro" id="IPR052550">
    <property type="entry name" value="Pyrimidine_5'-ntase_YjjG"/>
</dbReference>
<name>A0ABX8GQ67_9BACT</name>
<dbReference type="InterPro" id="IPR023198">
    <property type="entry name" value="PGP-like_dom2"/>
</dbReference>
<dbReference type="RefSeq" id="WP_144073174.1">
    <property type="nucleotide sequence ID" value="NZ_CP076128.1"/>
</dbReference>
<dbReference type="EMBL" id="CP076128">
    <property type="protein sequence ID" value="QWG05730.1"/>
    <property type="molecule type" value="Genomic_DNA"/>
</dbReference>
<dbReference type="InterPro" id="IPR011951">
    <property type="entry name" value="HAD-SF_hydro_IA_YjjG/PynA"/>
</dbReference>
<sequence>MNKDTVEHIFFDLDHTLWDFEKNSEETLTYLFHKYDIGDGNVALQDFLSAYRKANFELWELYNFSKVTKEEIRDRRFPMTYTTIGLDPTTTPPTIGEEYLEICPTKPNLIPGTRELLAALEGNYTMHILSNGFDATQAIKLETTGIGQYFSTIVTSESCGHKKPSAKIFDFALQQAGASKENSIMIGDNPITDIKGAKEYGLPTIYFGTEATVADIEIDNLLLILEHL</sequence>
<dbReference type="PANTHER" id="PTHR47478:SF1">
    <property type="entry name" value="PYRIMIDINE 5'-NUCLEOTIDASE YJJG"/>
    <property type="match status" value="1"/>
</dbReference>
<reference evidence="1 2" key="1">
    <citation type="submission" date="2021-05" db="EMBL/GenBank/DDBJ databases">
        <title>Comparative genomic studies on the polysaccharide-degrading batcterial strains of the Flammeovirga genus.</title>
        <authorList>
            <person name="Zewei F."/>
            <person name="Zheng Z."/>
            <person name="Yu L."/>
            <person name="Ruyue G."/>
            <person name="Yanhong M."/>
            <person name="Yuanyuan C."/>
            <person name="Jingyan G."/>
            <person name="Wenjun H."/>
        </authorList>
    </citation>
    <scope>NUCLEOTIDE SEQUENCE [LARGE SCALE GENOMIC DNA]</scope>
    <source>
        <strain evidence="1 2">YS10</strain>
    </source>
</reference>
<dbReference type="PRINTS" id="PR00413">
    <property type="entry name" value="HADHALOGNASE"/>
</dbReference>
<dbReference type="InterPro" id="IPR036412">
    <property type="entry name" value="HAD-like_sf"/>
</dbReference>
<protein>
    <submittedName>
        <fullName evidence="1">YjjG family noncanonical pyrimidine nucleotidase</fullName>
    </submittedName>
</protein>
<dbReference type="Gene3D" id="3.40.50.1000">
    <property type="entry name" value="HAD superfamily/HAD-like"/>
    <property type="match status" value="1"/>
</dbReference>
<dbReference type="NCBIfam" id="TIGR01549">
    <property type="entry name" value="HAD-SF-IA-v1"/>
    <property type="match status" value="1"/>
</dbReference>
<dbReference type="Proteomes" id="UP000682802">
    <property type="component" value="Chromosome 1"/>
</dbReference>
<dbReference type="NCBIfam" id="TIGR02254">
    <property type="entry name" value="YjjG_YfnB"/>
    <property type="match status" value="1"/>
</dbReference>
<evidence type="ECO:0000313" key="1">
    <source>
        <dbReference type="EMBL" id="QWG05730.1"/>
    </source>
</evidence>
<dbReference type="SFLD" id="SFLDS00003">
    <property type="entry name" value="Haloacid_Dehalogenase"/>
    <property type="match status" value="1"/>
</dbReference>
<gene>
    <name evidence="1" type="ORF">KM029_10075</name>
</gene>
<dbReference type="Pfam" id="PF13419">
    <property type="entry name" value="HAD_2"/>
    <property type="match status" value="1"/>
</dbReference>
<dbReference type="Gene3D" id="1.10.150.240">
    <property type="entry name" value="Putative phosphatase, domain 2"/>
    <property type="match status" value="1"/>
</dbReference>
<keyword evidence="2" id="KW-1185">Reference proteome</keyword>
<evidence type="ECO:0000313" key="2">
    <source>
        <dbReference type="Proteomes" id="UP000682802"/>
    </source>
</evidence>
<dbReference type="InterPro" id="IPR006439">
    <property type="entry name" value="HAD-SF_hydro_IA"/>
</dbReference>
<proteinExistence type="predicted"/>
<dbReference type="InterPro" id="IPR023214">
    <property type="entry name" value="HAD_sf"/>
</dbReference>
<dbReference type="InterPro" id="IPR041492">
    <property type="entry name" value="HAD_2"/>
</dbReference>
<accession>A0ABX8GQ67</accession>
<dbReference type="PANTHER" id="PTHR47478">
    <property type="match status" value="1"/>
</dbReference>